<keyword evidence="3" id="KW-0378">Hydrolase</keyword>
<dbReference type="PANTHER" id="PTHR47053">
    <property type="entry name" value="MUREIN DD-ENDOPEPTIDASE MEPH-RELATED"/>
    <property type="match status" value="1"/>
</dbReference>
<accession>A0A9X1V6P6</accession>
<evidence type="ECO:0000259" key="7">
    <source>
        <dbReference type="PROSITE" id="PS51935"/>
    </source>
</evidence>
<dbReference type="EMBL" id="JALBUF010000001">
    <property type="protein sequence ID" value="MCI0181999.1"/>
    <property type="molecule type" value="Genomic_DNA"/>
</dbReference>
<dbReference type="InterPro" id="IPR000064">
    <property type="entry name" value="NLP_P60_dom"/>
</dbReference>
<proteinExistence type="inferred from homology"/>
<organism evidence="8 9">
    <name type="scientific">Sulfoacidibacillus ferrooxidans</name>
    <dbReference type="NCBI Taxonomy" id="2005001"/>
    <lineage>
        <taxon>Bacteria</taxon>
        <taxon>Bacillati</taxon>
        <taxon>Bacillota</taxon>
        <taxon>Bacilli</taxon>
        <taxon>Bacillales</taxon>
        <taxon>Alicyclobacillaceae</taxon>
        <taxon>Sulfoacidibacillus</taxon>
    </lineage>
</organism>
<evidence type="ECO:0000313" key="9">
    <source>
        <dbReference type="Proteomes" id="UP001139263"/>
    </source>
</evidence>
<evidence type="ECO:0000256" key="3">
    <source>
        <dbReference type="ARBA" id="ARBA00022801"/>
    </source>
</evidence>
<feature type="chain" id="PRO_5040796506" description="NlpC/P60 domain-containing protein" evidence="6">
    <location>
        <begin position="27"/>
        <end position="342"/>
    </location>
</feature>
<evidence type="ECO:0000256" key="4">
    <source>
        <dbReference type="ARBA" id="ARBA00022807"/>
    </source>
</evidence>
<keyword evidence="6" id="KW-0732">Signal</keyword>
<dbReference type="PROSITE" id="PS51935">
    <property type="entry name" value="NLPC_P60"/>
    <property type="match status" value="1"/>
</dbReference>
<dbReference type="PANTHER" id="PTHR47053:SF1">
    <property type="entry name" value="MUREIN DD-ENDOPEPTIDASE MEPH-RELATED"/>
    <property type="match status" value="1"/>
</dbReference>
<gene>
    <name evidence="8" type="ORF">MM817_00250</name>
</gene>
<keyword evidence="9" id="KW-1185">Reference proteome</keyword>
<evidence type="ECO:0000313" key="8">
    <source>
        <dbReference type="EMBL" id="MCI0181999.1"/>
    </source>
</evidence>
<dbReference type="InterPro" id="IPR051202">
    <property type="entry name" value="Peptidase_C40"/>
</dbReference>
<dbReference type="AlphaFoldDB" id="A0A9X1V6P6"/>
<evidence type="ECO:0000256" key="1">
    <source>
        <dbReference type="ARBA" id="ARBA00007074"/>
    </source>
</evidence>
<dbReference type="InterPro" id="IPR038765">
    <property type="entry name" value="Papain-like_cys_pep_sf"/>
</dbReference>
<dbReference type="Proteomes" id="UP001139263">
    <property type="component" value="Unassembled WGS sequence"/>
</dbReference>
<keyword evidence="2" id="KW-0645">Protease</keyword>
<evidence type="ECO:0000256" key="5">
    <source>
        <dbReference type="SAM" id="MobiDB-lite"/>
    </source>
</evidence>
<keyword evidence="4" id="KW-0788">Thiol protease</keyword>
<feature type="compositionally biased region" description="Polar residues" evidence="5">
    <location>
        <begin position="139"/>
        <end position="159"/>
    </location>
</feature>
<evidence type="ECO:0000256" key="6">
    <source>
        <dbReference type="SAM" id="SignalP"/>
    </source>
</evidence>
<dbReference type="Gene3D" id="3.90.1720.10">
    <property type="entry name" value="endopeptidase domain like (from Nostoc punctiforme)"/>
    <property type="match status" value="1"/>
</dbReference>
<evidence type="ECO:0000256" key="2">
    <source>
        <dbReference type="ARBA" id="ARBA00022670"/>
    </source>
</evidence>
<dbReference type="RefSeq" id="WP_241711619.1">
    <property type="nucleotide sequence ID" value="NZ_JALBUF010000001.1"/>
</dbReference>
<dbReference type="Pfam" id="PF00877">
    <property type="entry name" value="NLPC_P60"/>
    <property type="match status" value="1"/>
</dbReference>
<dbReference type="GO" id="GO:0006508">
    <property type="term" value="P:proteolysis"/>
    <property type="evidence" value="ECO:0007669"/>
    <property type="project" value="UniProtKB-KW"/>
</dbReference>
<reference evidence="8" key="1">
    <citation type="submission" date="2022-03" db="EMBL/GenBank/DDBJ databases">
        <title>Draft Genome Sequence of Firmicute Strain S0AB, a Heterotrophic Iron/Sulfur-Oxidizing Extreme Acidophile.</title>
        <authorList>
            <person name="Vergara E."/>
            <person name="Pakostova E."/>
            <person name="Johnson D.B."/>
            <person name="Holmes D.S."/>
        </authorList>
    </citation>
    <scope>NUCLEOTIDE SEQUENCE</scope>
    <source>
        <strain evidence="8">S0AB</strain>
    </source>
</reference>
<feature type="signal peptide" evidence="6">
    <location>
        <begin position="1"/>
        <end position="26"/>
    </location>
</feature>
<dbReference type="GO" id="GO:0008234">
    <property type="term" value="F:cysteine-type peptidase activity"/>
    <property type="evidence" value="ECO:0007669"/>
    <property type="project" value="UniProtKB-KW"/>
</dbReference>
<feature type="compositionally biased region" description="Low complexity" evidence="5">
    <location>
        <begin position="169"/>
        <end position="193"/>
    </location>
</feature>
<dbReference type="PROSITE" id="PS51257">
    <property type="entry name" value="PROKAR_LIPOPROTEIN"/>
    <property type="match status" value="1"/>
</dbReference>
<comment type="caution">
    <text evidence="8">The sequence shown here is derived from an EMBL/GenBank/DDBJ whole genome shotgun (WGS) entry which is preliminary data.</text>
</comment>
<feature type="domain" description="NlpC/P60" evidence="7">
    <location>
        <begin position="218"/>
        <end position="342"/>
    </location>
</feature>
<feature type="region of interest" description="Disordered" evidence="5">
    <location>
        <begin position="125"/>
        <end position="201"/>
    </location>
</feature>
<sequence>MKVSLLPTAVALLTLLSITSCGQPTAAPSSHSTPQTSAYVDQSLQRFYHILGTEYDSINHTVTVHVSRIHTGPVNAQTMRKIGSEATIDSADVGGIVNFATAEYPKKHITRVRVLDHSLGWNFSKTGQHSGGVRAESSAGGNSMTAASLSRGTVDTNGAKTIASIPVPSTTGSSDASQTQTDTSSSSNSPSSTIHIPPTGVRIDPNLTPVAGIHASYAAKVQAVEQIAQSKLGTPYIWGHNEDRGQYGFDCSNYTEYVYHHALGYLFTTSSKGQYENVGDPVSTSSMAPGDLLIFDDGGHVGIYVGHGEMIQEGGGLHKVGYLPVHPGSYWYNHLSAVKRMF</sequence>
<comment type="similarity">
    <text evidence="1">Belongs to the peptidase C40 family.</text>
</comment>
<name>A0A9X1V6P6_9BACL</name>
<dbReference type="SUPFAM" id="SSF54001">
    <property type="entry name" value="Cysteine proteinases"/>
    <property type="match status" value="1"/>
</dbReference>
<protein>
    <recommendedName>
        <fullName evidence="7">NlpC/P60 domain-containing protein</fullName>
    </recommendedName>
</protein>